<dbReference type="PANTHER" id="PTHR33112:SF10">
    <property type="entry name" value="TOL"/>
    <property type="match status" value="1"/>
</dbReference>
<comment type="caution">
    <text evidence="2">The sequence shown here is derived from an EMBL/GenBank/DDBJ whole genome shotgun (WGS) entry which is preliminary data.</text>
</comment>
<accession>A0A8H5E5V6</accession>
<feature type="domain" description="Heterokaryon incompatibility" evidence="1">
    <location>
        <begin position="610"/>
        <end position="758"/>
    </location>
</feature>
<protein>
    <recommendedName>
        <fullName evidence="1">Heterokaryon incompatibility domain-containing protein</fullName>
    </recommendedName>
</protein>
<dbReference type="SUPFAM" id="SSF56112">
    <property type="entry name" value="Protein kinase-like (PK-like)"/>
    <property type="match status" value="1"/>
</dbReference>
<evidence type="ECO:0000259" key="1">
    <source>
        <dbReference type="Pfam" id="PF06985"/>
    </source>
</evidence>
<organism evidence="2 3">
    <name type="scientific">Fusarium anthophilum</name>
    <dbReference type="NCBI Taxonomy" id="48485"/>
    <lineage>
        <taxon>Eukaryota</taxon>
        <taxon>Fungi</taxon>
        <taxon>Dikarya</taxon>
        <taxon>Ascomycota</taxon>
        <taxon>Pezizomycotina</taxon>
        <taxon>Sordariomycetes</taxon>
        <taxon>Hypocreomycetidae</taxon>
        <taxon>Hypocreales</taxon>
        <taxon>Nectriaceae</taxon>
        <taxon>Fusarium</taxon>
        <taxon>Fusarium fujikuroi species complex</taxon>
    </lineage>
</organism>
<sequence length="1057" mass="120073">MNKGSPLESGSSVRTAVFAASRVVLVEGCQIGDDGEASERRAIQLAMLLSQPKLAGLGVFRCDGLVHDASNKRYEFIFDLGSIATDLKDDGIRFSTKEESLSSLHSLYYHLSSPTEGFGSAKGHQHRNGGDTGHYKVFRYTKPDDEVSFRPVSVLERLVFVRSLAQTLSTLHLAEWVHGNITSKCILFFQALDRQPSTKGDVTPPSDEASPARLSRPYMFGFQFTRLESEYSGSWGRGRLESWNNSYRHPERQVHRDRVPQVRHLPLHDIYSLGVIFLEIGLGELAENLIETGKCSLLRLSMAAASAFSTTPDQSDVASTTAPNPLSPIENISNQDIFLHLADWYLPERMGEAFAHVTRQCISGEFRIVTDNESSEEVSQLEARAEGMTLSTLFGMSAPSPHYFKTIGISPQMRTSVKYQENLCPICLGILLVRTSDASKGWVKSTGQTLQIFREAVENKCIICSVVWHLSRQYRHLWAESPELWGPMNFRAHADSGKENIIKLHVLYNNPLKNETTEAKFRLIPTNDFEYRQNLNFSALEATVSQTSQLTTALQWLENCRSSHLRCREPRPYAESWLPTRLLDIGNEGCTSWRLCITSEDAILPPSAPYMTLSYRWGPDPHMRLLSSNVANFRQDQPIVNLPVLFRDIIKVSHHFSIRYLWIDSLCIIQDSKEDWEKESLTMQYVYSNSTCNLAASASESPESRLPYKRNLDCIRPGKVRSSLFSDRLRTFYIYDKTYWNRQTFDGPLHNRGWVFQERFLSPRVLYFGKHQLLWECRTSHRCEVFPEGIPSHCSDKAMDSLMEYPSGMNLVQANRMTLRTFNLWNDLVQQYSRCDLTRPSDKLHAMAGIAKLFEEFTGDEYAAGLWKSYFTAMLDWRVFEPKSSDSAGYRAPSWSWASVDSPVRTFGLSAETELLVDLAKLVIKTRTSDKMSAILDASAVLKARVIPVVCQSVRMPFATFQAPAGKFKVQIHPDAIDSKFTDGDKISYMPLKLDYQYGESGERIPYVVCLMLEENVQSLTLQSQYRRLGCFVLRQEYGNEIRSLCLGSETREVEII</sequence>
<dbReference type="Pfam" id="PF06985">
    <property type="entry name" value="HET"/>
    <property type="match status" value="1"/>
</dbReference>
<evidence type="ECO:0000313" key="2">
    <source>
        <dbReference type="EMBL" id="KAF5247671.1"/>
    </source>
</evidence>
<proteinExistence type="predicted"/>
<dbReference type="Gene3D" id="1.10.510.10">
    <property type="entry name" value="Transferase(Phosphotransferase) domain 1"/>
    <property type="match status" value="1"/>
</dbReference>
<dbReference type="InterPro" id="IPR010730">
    <property type="entry name" value="HET"/>
</dbReference>
<reference evidence="2 3" key="1">
    <citation type="journal article" date="2020" name="BMC Genomics">
        <title>Correction to: Identification and distribution of gene clusters required for synthesis of sphingolipid metabolism inhibitors in diverse species of the filamentous fungus Fusarium.</title>
        <authorList>
            <person name="Kim H.S."/>
            <person name="Lohmar J.M."/>
            <person name="Busman M."/>
            <person name="Brown D.W."/>
            <person name="Naumann T.A."/>
            <person name="Divon H.H."/>
            <person name="Lysoe E."/>
            <person name="Uhlig S."/>
            <person name="Proctor R.H."/>
        </authorList>
    </citation>
    <scope>NUCLEOTIDE SEQUENCE [LARGE SCALE GENOMIC DNA]</scope>
    <source>
        <strain evidence="2 3">NRRL 25214</strain>
    </source>
</reference>
<name>A0A8H5E5V6_9HYPO</name>
<dbReference type="Proteomes" id="UP000573603">
    <property type="component" value="Unassembled WGS sequence"/>
</dbReference>
<dbReference type="EMBL" id="JABEVY010000137">
    <property type="protein sequence ID" value="KAF5247671.1"/>
    <property type="molecule type" value="Genomic_DNA"/>
</dbReference>
<dbReference type="PANTHER" id="PTHR33112">
    <property type="entry name" value="DOMAIN PROTEIN, PUTATIVE-RELATED"/>
    <property type="match status" value="1"/>
</dbReference>
<evidence type="ECO:0000313" key="3">
    <source>
        <dbReference type="Proteomes" id="UP000573603"/>
    </source>
</evidence>
<dbReference type="AlphaFoldDB" id="A0A8H5E5V6"/>
<dbReference type="InterPro" id="IPR011009">
    <property type="entry name" value="Kinase-like_dom_sf"/>
</dbReference>
<keyword evidence="3" id="KW-1185">Reference proteome</keyword>
<gene>
    <name evidence="2" type="ORF">FANTH_6294</name>
</gene>